<dbReference type="Proteomes" id="UP000285112">
    <property type="component" value="Unassembled WGS sequence"/>
</dbReference>
<feature type="transmembrane region" description="Helical" evidence="2">
    <location>
        <begin position="100"/>
        <end position="118"/>
    </location>
</feature>
<dbReference type="RefSeq" id="WP_120023132.1">
    <property type="nucleotide sequence ID" value="NZ_QZFV01000070.1"/>
</dbReference>
<keyword evidence="2" id="KW-1133">Transmembrane helix</keyword>
<accession>A0A419I6G8</accession>
<dbReference type="OrthoDB" id="3621944at2"/>
<comment type="caution">
    <text evidence="3">The sequence shown here is derived from an EMBL/GenBank/DDBJ whole genome shotgun (WGS) entry which is preliminary data.</text>
</comment>
<feature type="region of interest" description="Disordered" evidence="1">
    <location>
        <begin position="382"/>
        <end position="420"/>
    </location>
</feature>
<reference evidence="3 4" key="1">
    <citation type="submission" date="2018-09" db="EMBL/GenBank/DDBJ databases">
        <title>YIM PH 21725 draft genome.</title>
        <authorList>
            <person name="Miao C."/>
        </authorList>
    </citation>
    <scope>NUCLEOTIDE SEQUENCE [LARGE SCALE GENOMIC DNA]</scope>
    <source>
        <strain evidence="4">YIM PH21725</strain>
    </source>
</reference>
<name>A0A419I6G8_9PSEU</name>
<protein>
    <submittedName>
        <fullName evidence="3">Uncharacterized protein</fullName>
    </submittedName>
</protein>
<keyword evidence="2" id="KW-0812">Transmembrane</keyword>
<keyword evidence="4" id="KW-1185">Reference proteome</keyword>
<feature type="transmembrane region" description="Helical" evidence="2">
    <location>
        <begin position="67"/>
        <end position="88"/>
    </location>
</feature>
<keyword evidence="2" id="KW-0472">Membrane</keyword>
<feature type="compositionally biased region" description="Acidic residues" evidence="1">
    <location>
        <begin position="384"/>
        <end position="403"/>
    </location>
</feature>
<gene>
    <name evidence="3" type="ORF">D5S19_10365</name>
</gene>
<evidence type="ECO:0000313" key="4">
    <source>
        <dbReference type="Proteomes" id="UP000285112"/>
    </source>
</evidence>
<dbReference type="AlphaFoldDB" id="A0A419I6G8"/>
<feature type="transmembrane region" description="Helical" evidence="2">
    <location>
        <begin position="38"/>
        <end position="55"/>
    </location>
</feature>
<evidence type="ECO:0000313" key="3">
    <source>
        <dbReference type="EMBL" id="RJQ87043.1"/>
    </source>
</evidence>
<organism evidence="3 4">
    <name type="scientific">Amycolatopsis panacis</name>
    <dbReference type="NCBI Taxonomy" id="2340917"/>
    <lineage>
        <taxon>Bacteria</taxon>
        <taxon>Bacillati</taxon>
        <taxon>Actinomycetota</taxon>
        <taxon>Actinomycetes</taxon>
        <taxon>Pseudonocardiales</taxon>
        <taxon>Pseudonocardiaceae</taxon>
        <taxon>Amycolatopsis</taxon>
    </lineage>
</organism>
<proteinExistence type="predicted"/>
<feature type="transmembrane region" description="Helical" evidence="2">
    <location>
        <begin position="264"/>
        <end position="282"/>
    </location>
</feature>
<feature type="transmembrane region" description="Helical" evidence="2">
    <location>
        <begin position="236"/>
        <end position="258"/>
    </location>
</feature>
<evidence type="ECO:0000256" key="2">
    <source>
        <dbReference type="SAM" id="Phobius"/>
    </source>
</evidence>
<sequence length="420" mass="46331">MTEPPHPDETSRYRPRWGWLALFGLQALMLPWNSEARIGAPVGLAVTLVLVFMPWRPRWPWPHLRRWLRPISFYLCALFAGGIVVALFVEPPDAGEVADAVSVTLIAAVLVLGSLMWWRPWRRPVRLRAGPMAEVRAVFDRDTTQWDHGQAIPRLLCLTTYPRRGRRRYLTLPDCPPELALELRRSGRLRHDEPDARGRVVVRIGAGTTAGLCTADPVGLPSRGNSLRSLGRRARLALPGMILAPVIAAGGSFAAFWFGGGSAWPILIPAFVFGGVAVAWCANTRSDSHAVRGQLTPRWAAVVDGHVWPAAPVHGWLVLEPGYSARLLVPRCPTEIAAELLTHRRVWVFGTPEADTIAVGLPGRDVYARAYVTPARRPVYEPEPLSEWDELPEEPFSEADDEDQRQPDSCTPPGIGAAGS</sequence>
<dbReference type="EMBL" id="QZFV01000070">
    <property type="protein sequence ID" value="RJQ87043.1"/>
    <property type="molecule type" value="Genomic_DNA"/>
</dbReference>
<evidence type="ECO:0000256" key="1">
    <source>
        <dbReference type="SAM" id="MobiDB-lite"/>
    </source>
</evidence>